<dbReference type="SUPFAM" id="SSF56300">
    <property type="entry name" value="Metallo-dependent phosphatases"/>
    <property type="match status" value="1"/>
</dbReference>
<evidence type="ECO:0000259" key="1">
    <source>
        <dbReference type="Pfam" id="PF00149"/>
    </source>
</evidence>
<organism evidence="2 3">
    <name type="scientific">Marinobacterium mangrovicola</name>
    <dbReference type="NCBI Taxonomy" id="1476959"/>
    <lineage>
        <taxon>Bacteria</taxon>
        <taxon>Pseudomonadati</taxon>
        <taxon>Pseudomonadota</taxon>
        <taxon>Gammaproteobacteria</taxon>
        <taxon>Oceanospirillales</taxon>
        <taxon>Oceanospirillaceae</taxon>
        <taxon>Marinobacterium</taxon>
    </lineage>
</organism>
<sequence length="442" mass="49968">MVFERNIIPEIKSLKRFPEVLGTMPSIAEPWALDDTRSANKAMIHSRSEASNPLLDNPEHWSWPKRPICFIADPHADYQAFVASLVASGGVVTKGHGPRDFSLTKAGRKMLFIIGGDCLDKGPSNLELLRAIRHLFDLGARVKLLAGNHDVRLLMGIRAMGLERHPTTEHLFVRMGDKVIPLFKEVQAYCKGKELKKAPDEAECKRRLFPSDDWFERFPEAAADYMNEAAIERELKRMHGKFDKFESACADAGLSMRDVYAIAQECRKLFLKPKGEFAWFFRDMQLTYRSGSFLFLHAGLDDSITEVVERKGVKKLNRDFRKQIEHDLFRFYFGPLANTMRTKYRAADRPLTEAGVARIGALGIHTLVHGHINRTHGQRLALKHGLLHLEGDITLDRNSRHKEGLKGVGAGITMIRPDGHIVGISNDYPAAKVFRPGMYSQI</sequence>
<dbReference type="PANTHER" id="PTHR46546:SF4">
    <property type="entry name" value="SHEWANELLA-LIKE PROTEIN PHOSPHATASE 1"/>
    <property type="match status" value="1"/>
</dbReference>
<proteinExistence type="predicted"/>
<name>A0A4R1GSL4_9GAMM</name>
<dbReference type="CDD" id="cd00838">
    <property type="entry name" value="MPP_superfamily"/>
    <property type="match status" value="1"/>
</dbReference>
<dbReference type="PANTHER" id="PTHR46546">
    <property type="entry name" value="SHEWANELLA-LIKE PROTEIN PHOSPHATASE 1"/>
    <property type="match status" value="1"/>
</dbReference>
<dbReference type="InterPro" id="IPR004843">
    <property type="entry name" value="Calcineurin-like_PHP"/>
</dbReference>
<dbReference type="Pfam" id="PF00149">
    <property type="entry name" value="Metallophos"/>
    <property type="match status" value="1"/>
</dbReference>
<accession>A0A4R1GSL4</accession>
<reference evidence="2 3" key="1">
    <citation type="submission" date="2019-03" db="EMBL/GenBank/DDBJ databases">
        <title>Genomic Encyclopedia of Archaeal and Bacterial Type Strains, Phase II (KMG-II): from individual species to whole genera.</title>
        <authorList>
            <person name="Goeker M."/>
        </authorList>
    </citation>
    <scope>NUCLEOTIDE SEQUENCE [LARGE SCALE GENOMIC DNA]</scope>
    <source>
        <strain evidence="2 3">DSM 27697</strain>
    </source>
</reference>
<feature type="domain" description="Calcineurin-like phosphoesterase" evidence="1">
    <location>
        <begin position="67"/>
        <end position="241"/>
    </location>
</feature>
<gene>
    <name evidence="2" type="ORF">CLV83_1314</name>
</gene>
<comment type="caution">
    <text evidence="2">The sequence shown here is derived from an EMBL/GenBank/DDBJ whole genome shotgun (WGS) entry which is preliminary data.</text>
</comment>
<dbReference type="Gene3D" id="3.60.21.10">
    <property type="match status" value="1"/>
</dbReference>
<dbReference type="Proteomes" id="UP000294546">
    <property type="component" value="Unassembled WGS sequence"/>
</dbReference>
<evidence type="ECO:0000313" key="2">
    <source>
        <dbReference type="EMBL" id="TCK09209.1"/>
    </source>
</evidence>
<dbReference type="AlphaFoldDB" id="A0A4R1GSL4"/>
<dbReference type="EMBL" id="SMFU01000007">
    <property type="protein sequence ID" value="TCK09209.1"/>
    <property type="molecule type" value="Genomic_DNA"/>
</dbReference>
<keyword evidence="3" id="KW-1185">Reference proteome</keyword>
<protein>
    <submittedName>
        <fullName evidence="2">Calcineurin-like phosphoesterase family protein</fullName>
    </submittedName>
</protein>
<evidence type="ECO:0000313" key="3">
    <source>
        <dbReference type="Proteomes" id="UP000294546"/>
    </source>
</evidence>
<dbReference type="InterPro" id="IPR029052">
    <property type="entry name" value="Metallo-depent_PP-like"/>
</dbReference>
<dbReference type="GO" id="GO:0016787">
    <property type="term" value="F:hydrolase activity"/>
    <property type="evidence" value="ECO:0007669"/>
    <property type="project" value="InterPro"/>
</dbReference>